<dbReference type="PANTHER" id="PTHR34406">
    <property type="entry name" value="PROTEIN YCEI"/>
    <property type="match status" value="1"/>
</dbReference>
<organism evidence="4 5">
    <name type="scientific">Brevibacillus formosus</name>
    <dbReference type="NCBI Taxonomy" id="54913"/>
    <lineage>
        <taxon>Bacteria</taxon>
        <taxon>Bacillati</taxon>
        <taxon>Bacillota</taxon>
        <taxon>Bacilli</taxon>
        <taxon>Bacillales</taxon>
        <taxon>Paenibacillaceae</taxon>
        <taxon>Brevibacillus</taxon>
    </lineage>
</organism>
<feature type="transmembrane region" description="Helical" evidence="2">
    <location>
        <begin position="6"/>
        <end position="25"/>
    </location>
</feature>
<dbReference type="Pfam" id="PF04264">
    <property type="entry name" value="YceI"/>
    <property type="match status" value="1"/>
</dbReference>
<dbReference type="SMART" id="SM00867">
    <property type="entry name" value="YceI"/>
    <property type="match status" value="1"/>
</dbReference>
<name>A0A220MB48_9BACL</name>
<protein>
    <recommendedName>
        <fullName evidence="3">Lipid/polyisoprenoid-binding YceI-like domain-containing protein</fullName>
    </recommendedName>
</protein>
<evidence type="ECO:0000313" key="4">
    <source>
        <dbReference type="EMBL" id="ASJ52214.1"/>
    </source>
</evidence>
<dbReference type="Gene3D" id="2.40.128.110">
    <property type="entry name" value="Lipid/polyisoprenoid-binding, YceI-like"/>
    <property type="match status" value="1"/>
</dbReference>
<proteinExistence type="inferred from homology"/>
<evidence type="ECO:0000256" key="1">
    <source>
        <dbReference type="ARBA" id="ARBA00008812"/>
    </source>
</evidence>
<reference evidence="4 5" key="1">
    <citation type="submission" date="2016-11" db="EMBL/GenBank/DDBJ databases">
        <authorList>
            <person name="Jaros S."/>
            <person name="Januszkiewicz K."/>
            <person name="Wedrychowicz H."/>
        </authorList>
    </citation>
    <scope>NUCLEOTIDE SEQUENCE [LARGE SCALE GENOMIC DNA]</scope>
    <source>
        <strain evidence="4 5">NF2</strain>
    </source>
</reference>
<keyword evidence="2" id="KW-1133">Transmembrane helix</keyword>
<dbReference type="EMBL" id="CP018145">
    <property type="protein sequence ID" value="ASJ52214.1"/>
    <property type="molecule type" value="Genomic_DNA"/>
</dbReference>
<dbReference type="PANTHER" id="PTHR34406:SF1">
    <property type="entry name" value="PROTEIN YCEI"/>
    <property type="match status" value="1"/>
</dbReference>
<dbReference type="SUPFAM" id="SSF101874">
    <property type="entry name" value="YceI-like"/>
    <property type="match status" value="1"/>
</dbReference>
<keyword evidence="2" id="KW-0472">Membrane</keyword>
<dbReference type="Proteomes" id="UP000197781">
    <property type="component" value="Chromosome"/>
</dbReference>
<evidence type="ECO:0000259" key="3">
    <source>
        <dbReference type="SMART" id="SM00867"/>
    </source>
</evidence>
<dbReference type="RefSeq" id="WP_088906138.1">
    <property type="nucleotide sequence ID" value="NZ_CP018145.1"/>
</dbReference>
<dbReference type="KEGG" id="bfm:BP422_00875"/>
<gene>
    <name evidence="4" type="ORF">BP422_00875</name>
</gene>
<keyword evidence="2" id="KW-0812">Transmembrane</keyword>
<dbReference type="AlphaFoldDB" id="A0A220MB48"/>
<dbReference type="InterPro" id="IPR036761">
    <property type="entry name" value="TTHA0802/YceI-like_sf"/>
</dbReference>
<dbReference type="InterPro" id="IPR007372">
    <property type="entry name" value="Lipid/polyisoprenoid-bd_YceI"/>
</dbReference>
<comment type="similarity">
    <text evidence="1">Belongs to the UPF0312 family.</text>
</comment>
<sequence length="228" mass="24592">MKKNSVILTASVATLVVGIGGYMLYDYFVGNHVEIQPAAAVTTASSTASSTPLTADQLNKKWTINDQSKVYFSVTTSKETVNFEMDGITGSWDVNLTAPDQMRAIASADLNKLNSGNAKRDTHIKSPDYFDTAVHPAATFEAKSFENWPSTWTEGQKASFTINGVLTVRGIAKDVKIDTDAIYSQGKLQLEGTSVVTFGDFGLTSPHTIVAKTEESINITLRLALDAV</sequence>
<evidence type="ECO:0000256" key="2">
    <source>
        <dbReference type="SAM" id="Phobius"/>
    </source>
</evidence>
<accession>A0A220MB48</accession>
<feature type="domain" description="Lipid/polyisoprenoid-binding YceI-like" evidence="3">
    <location>
        <begin position="61"/>
        <end position="226"/>
    </location>
</feature>
<evidence type="ECO:0000313" key="5">
    <source>
        <dbReference type="Proteomes" id="UP000197781"/>
    </source>
</evidence>